<name>A0A9D9ND86_9SPIO</name>
<dbReference type="NCBIfam" id="TIGR00608">
    <property type="entry name" value="radc"/>
    <property type="match status" value="1"/>
</dbReference>
<dbReference type="PANTHER" id="PTHR30471:SF3">
    <property type="entry name" value="UPF0758 PROTEIN YEES-RELATED"/>
    <property type="match status" value="1"/>
</dbReference>
<evidence type="ECO:0000256" key="5">
    <source>
        <dbReference type="ARBA" id="ARBA00023049"/>
    </source>
</evidence>
<evidence type="ECO:0000256" key="4">
    <source>
        <dbReference type="ARBA" id="ARBA00022833"/>
    </source>
</evidence>
<dbReference type="GO" id="GO:0006508">
    <property type="term" value="P:proteolysis"/>
    <property type="evidence" value="ECO:0007669"/>
    <property type="project" value="UniProtKB-KW"/>
</dbReference>
<keyword evidence="1" id="KW-0645">Protease</keyword>
<dbReference type="InterPro" id="IPR046778">
    <property type="entry name" value="UPF0758_N"/>
</dbReference>
<dbReference type="AlphaFoldDB" id="A0A9D9ND86"/>
<dbReference type="InterPro" id="IPR037518">
    <property type="entry name" value="MPN"/>
</dbReference>
<evidence type="ECO:0000313" key="8">
    <source>
        <dbReference type="EMBL" id="MBO8469144.1"/>
    </source>
</evidence>
<evidence type="ECO:0000256" key="1">
    <source>
        <dbReference type="ARBA" id="ARBA00022670"/>
    </source>
</evidence>
<sequence>MKVYHIETGYSTLREARPEDRPREKIERLGAEALTDEELLMLIIGSGYQQRAVDEIARDLLSKLDRNPEMRAEEIMQIPGLGKAKASAIDAALELGRRRVRQRGRTIVSPKDIYREVQHYASRAQEHLVVVHLNGAHEVIGTLVATIGLLNRTIVHPREVFSEAIHKRAAAIAIAHNHPSGNVEPSEDDKDVTVRIVKCGDILGIKVIDHIVFSEDKYYSFLEHGLM</sequence>
<reference evidence="8" key="2">
    <citation type="journal article" date="2021" name="PeerJ">
        <title>Extensive microbial diversity within the chicken gut microbiome revealed by metagenomics and culture.</title>
        <authorList>
            <person name="Gilroy R."/>
            <person name="Ravi A."/>
            <person name="Getino M."/>
            <person name="Pursley I."/>
            <person name="Horton D.L."/>
            <person name="Alikhan N.F."/>
            <person name="Baker D."/>
            <person name="Gharbi K."/>
            <person name="Hall N."/>
            <person name="Watson M."/>
            <person name="Adriaenssens E.M."/>
            <person name="Foster-Nyarko E."/>
            <person name="Jarju S."/>
            <person name="Secka A."/>
            <person name="Antonio M."/>
            <person name="Oren A."/>
            <person name="Chaudhuri R.R."/>
            <person name="La Ragione R."/>
            <person name="Hildebrand F."/>
            <person name="Pallen M.J."/>
        </authorList>
    </citation>
    <scope>NUCLEOTIDE SEQUENCE</scope>
    <source>
        <strain evidence="8">14700</strain>
    </source>
</reference>
<dbReference type="SUPFAM" id="SSF102712">
    <property type="entry name" value="JAB1/MPN domain"/>
    <property type="match status" value="1"/>
</dbReference>
<dbReference type="NCBIfam" id="NF000642">
    <property type="entry name" value="PRK00024.1"/>
    <property type="match status" value="1"/>
</dbReference>
<dbReference type="PROSITE" id="PS01302">
    <property type="entry name" value="UPF0758"/>
    <property type="match status" value="1"/>
</dbReference>
<evidence type="ECO:0000259" key="7">
    <source>
        <dbReference type="PROSITE" id="PS50249"/>
    </source>
</evidence>
<keyword evidence="3" id="KW-0378">Hydrolase</keyword>
<gene>
    <name evidence="8" type="primary">radC</name>
    <name evidence="8" type="ORF">IAA72_05105</name>
</gene>
<dbReference type="InterPro" id="IPR025657">
    <property type="entry name" value="RadC_JAB"/>
</dbReference>
<keyword evidence="2" id="KW-0479">Metal-binding</keyword>
<evidence type="ECO:0000256" key="2">
    <source>
        <dbReference type="ARBA" id="ARBA00022723"/>
    </source>
</evidence>
<dbReference type="GO" id="GO:0008237">
    <property type="term" value="F:metallopeptidase activity"/>
    <property type="evidence" value="ECO:0007669"/>
    <property type="project" value="UniProtKB-KW"/>
</dbReference>
<dbReference type="InterPro" id="IPR001405">
    <property type="entry name" value="UPF0758"/>
</dbReference>
<dbReference type="Proteomes" id="UP000810292">
    <property type="component" value="Unassembled WGS sequence"/>
</dbReference>
<dbReference type="EMBL" id="JADIMF010000077">
    <property type="protein sequence ID" value="MBO8469144.1"/>
    <property type="molecule type" value="Genomic_DNA"/>
</dbReference>
<accession>A0A9D9ND86</accession>
<organism evidence="8 9">
    <name type="scientific">Candidatus Ornithospirochaeta stercoravium</name>
    <dbReference type="NCBI Taxonomy" id="2840897"/>
    <lineage>
        <taxon>Bacteria</taxon>
        <taxon>Pseudomonadati</taxon>
        <taxon>Spirochaetota</taxon>
        <taxon>Spirochaetia</taxon>
        <taxon>Spirochaetales</taxon>
        <taxon>Spirochaetaceae</taxon>
        <taxon>Spirochaetaceae incertae sedis</taxon>
        <taxon>Candidatus Ornithospirochaeta</taxon>
    </lineage>
</organism>
<comment type="similarity">
    <text evidence="6">Belongs to the UPF0758 family.</text>
</comment>
<dbReference type="Pfam" id="PF20582">
    <property type="entry name" value="UPF0758_N"/>
    <property type="match status" value="1"/>
</dbReference>
<protein>
    <submittedName>
        <fullName evidence="8">DNA repair protein RadC</fullName>
    </submittedName>
</protein>
<proteinExistence type="inferred from homology"/>
<dbReference type="Pfam" id="PF04002">
    <property type="entry name" value="RadC"/>
    <property type="match status" value="1"/>
</dbReference>
<dbReference type="PANTHER" id="PTHR30471">
    <property type="entry name" value="DNA REPAIR PROTEIN RADC"/>
    <property type="match status" value="1"/>
</dbReference>
<keyword evidence="5" id="KW-0482">Metalloprotease</keyword>
<dbReference type="InterPro" id="IPR020891">
    <property type="entry name" value="UPF0758_CS"/>
</dbReference>
<feature type="domain" description="MPN" evidence="7">
    <location>
        <begin position="106"/>
        <end position="227"/>
    </location>
</feature>
<dbReference type="GO" id="GO:0046872">
    <property type="term" value="F:metal ion binding"/>
    <property type="evidence" value="ECO:0007669"/>
    <property type="project" value="UniProtKB-KW"/>
</dbReference>
<keyword evidence="4" id="KW-0862">Zinc</keyword>
<dbReference type="PROSITE" id="PS50249">
    <property type="entry name" value="MPN"/>
    <property type="match status" value="1"/>
</dbReference>
<comment type="caution">
    <text evidence="8">The sequence shown here is derived from an EMBL/GenBank/DDBJ whole genome shotgun (WGS) entry which is preliminary data.</text>
</comment>
<reference evidence="8" key="1">
    <citation type="submission" date="2020-10" db="EMBL/GenBank/DDBJ databases">
        <authorList>
            <person name="Gilroy R."/>
        </authorList>
    </citation>
    <scope>NUCLEOTIDE SEQUENCE</scope>
    <source>
        <strain evidence="8">14700</strain>
    </source>
</reference>
<evidence type="ECO:0000256" key="6">
    <source>
        <dbReference type="RuleBase" id="RU003797"/>
    </source>
</evidence>
<dbReference type="Gene3D" id="3.40.140.10">
    <property type="entry name" value="Cytidine Deaminase, domain 2"/>
    <property type="match status" value="1"/>
</dbReference>
<evidence type="ECO:0000256" key="3">
    <source>
        <dbReference type="ARBA" id="ARBA00022801"/>
    </source>
</evidence>
<evidence type="ECO:0000313" key="9">
    <source>
        <dbReference type="Proteomes" id="UP000810292"/>
    </source>
</evidence>